<keyword evidence="2" id="KW-1185">Reference proteome</keyword>
<evidence type="ECO:0000313" key="2">
    <source>
        <dbReference type="Proteomes" id="UP001186974"/>
    </source>
</evidence>
<name>A0ACC3DDS5_9PEZI</name>
<dbReference type="EMBL" id="JAWDJW010006334">
    <property type="protein sequence ID" value="KAK3065597.1"/>
    <property type="molecule type" value="Genomic_DNA"/>
</dbReference>
<reference evidence="1" key="1">
    <citation type="submission" date="2024-09" db="EMBL/GenBank/DDBJ databases">
        <title>Black Yeasts Isolated from many extreme environments.</title>
        <authorList>
            <person name="Coleine C."/>
            <person name="Stajich J.E."/>
            <person name="Selbmann L."/>
        </authorList>
    </citation>
    <scope>NUCLEOTIDE SEQUENCE</scope>
    <source>
        <strain evidence="1">CCFEE 5737</strain>
    </source>
</reference>
<sequence>MDVCMLILQSQILMIQVLPLWLLATAVGASPQVAFPFNSQVPPLALVGQAFQFSFSPTTFVPNDQNFQYSLTGAPSWLSLDSATRTLWGTPGASDTGPKVFTITATDKSGSTGMPATIIVTTEAPPRIGAGLTSQLAKMGTLAGPTTVTLGENEPFDFTFSSDTFIDDGKQLYFYATLVDHTPLPAWVSFDPNHLRFTGTTPQLSASPQSFEILLIASHVVGLAGSSTSFTMTVADHQFAFSPCMQYVDANNGAPLNFLDLRNQLRLDGKPAEDSDIGYVSADVPQWLSFDAHTLALTGMPPSDVSSQKASITAISRFGEVANATVNFSFSANNSVAGTYAPNITAATFVELTAWPSPTTPISRASTPEAPTSTSTKSSTSATGSLQRADGGTHTAVIVAAVVIPIVAILALLLIARCCGFWPCTRKRKLRKAPSKAEISGPFPTHGEYNQPEGHNFADVEKGDRSSSERTPEHPPQIILNLFPKKSASRGSVGGQKFLDQLKNQSRSRKSMASSVIGDNEAVILAEMNRSSWGYAAVSATTHNPHDSMKVATQLARQSRLPDSSTTQRPSLQRPDSMVSFRDLPRSAGLPTGRRSTGLGHGRSARLSLSADRNSVSAGRSHDCESFYSQSTMSTGLPSATPLAFPGPFIKARGHVPRFSLISDAGKYSITSSNASTALAATAADRRTMQEKRQSYIRQRALTKSPFFAAGGPTSRASSISQSRNRSTLTHGHGLGLNSIDAAIAESGETSKSNSVLSLPSLRGRRSSHLKSSTQRRYSASSSVEPPPLRISKRVSQGSGLKQRISESLSRSRRSFTRQGTKSTFRSTSGFETCGDDDNEGESDSVYSQDEDDAEEEDGVEMPVLIRGRKETATTSDTVAATAPSAPHLFQLPSRRSSTSLPPITRAQLHSVRSNGGGPKNNSTESFNFSRKMYSGTPGSSVKRPTTKSSKKANAKSKPLVPEKSGKRKSAQVVQRQAEAQAKRAGIMQRPRSSYRAPLGRIENLGKERRSWGKRASGVLDGFGGGGGKGKGREREREGREESVVGNEAFL</sequence>
<dbReference type="Proteomes" id="UP001186974">
    <property type="component" value="Unassembled WGS sequence"/>
</dbReference>
<accession>A0ACC3DDS5</accession>
<organism evidence="1 2">
    <name type="scientific">Coniosporium uncinatum</name>
    <dbReference type="NCBI Taxonomy" id="93489"/>
    <lineage>
        <taxon>Eukaryota</taxon>
        <taxon>Fungi</taxon>
        <taxon>Dikarya</taxon>
        <taxon>Ascomycota</taxon>
        <taxon>Pezizomycotina</taxon>
        <taxon>Dothideomycetes</taxon>
        <taxon>Dothideomycetes incertae sedis</taxon>
        <taxon>Coniosporium</taxon>
    </lineage>
</organism>
<proteinExistence type="predicted"/>
<protein>
    <submittedName>
        <fullName evidence="1">Uncharacterized protein</fullName>
    </submittedName>
</protein>
<comment type="caution">
    <text evidence="1">The sequence shown here is derived from an EMBL/GenBank/DDBJ whole genome shotgun (WGS) entry which is preliminary data.</text>
</comment>
<gene>
    <name evidence="1" type="ORF">LTS18_000074</name>
</gene>
<evidence type="ECO:0000313" key="1">
    <source>
        <dbReference type="EMBL" id="KAK3065597.1"/>
    </source>
</evidence>